<comment type="caution">
    <text evidence="2">The sequence shown here is derived from an EMBL/GenBank/DDBJ whole genome shotgun (WGS) entry which is preliminary data.</text>
</comment>
<dbReference type="PANTHER" id="PTHR43735">
    <property type="entry name" value="APOPTOSIS-INDUCING FACTOR 1"/>
    <property type="match status" value="1"/>
</dbReference>
<reference evidence="2 3" key="1">
    <citation type="journal article" date="2021" name="bioRxiv">
        <title>Chromosome-scale and haplotype-resolved genome assembly of a tetraploid potato cultivar.</title>
        <authorList>
            <person name="Sun H."/>
            <person name="Jiao W.-B."/>
            <person name="Krause K."/>
            <person name="Campoy J.A."/>
            <person name="Goel M."/>
            <person name="Folz-Donahue K."/>
            <person name="Kukat C."/>
            <person name="Huettel B."/>
            <person name="Schneeberger K."/>
        </authorList>
    </citation>
    <scope>NUCLEOTIDE SEQUENCE [LARGE SCALE GENOMIC DNA]</scope>
    <source>
        <strain evidence="2">SolTubOtavaFocal</strain>
        <tissue evidence="2">Leaves</tissue>
    </source>
</reference>
<organism evidence="2 3">
    <name type="scientific">Solanum tuberosum</name>
    <name type="common">Potato</name>
    <dbReference type="NCBI Taxonomy" id="4113"/>
    <lineage>
        <taxon>Eukaryota</taxon>
        <taxon>Viridiplantae</taxon>
        <taxon>Streptophyta</taxon>
        <taxon>Embryophyta</taxon>
        <taxon>Tracheophyta</taxon>
        <taxon>Spermatophyta</taxon>
        <taxon>Magnoliopsida</taxon>
        <taxon>eudicotyledons</taxon>
        <taxon>Gunneridae</taxon>
        <taxon>Pentapetalae</taxon>
        <taxon>asterids</taxon>
        <taxon>lamiids</taxon>
        <taxon>Solanales</taxon>
        <taxon>Solanaceae</taxon>
        <taxon>Solanoideae</taxon>
        <taxon>Solaneae</taxon>
        <taxon>Solanum</taxon>
    </lineage>
</organism>
<evidence type="ECO:0000259" key="1">
    <source>
        <dbReference type="Pfam" id="PF07992"/>
    </source>
</evidence>
<dbReference type="PANTHER" id="PTHR43735:SF26">
    <property type="entry name" value="APOPTOSIS-INDUCING FACTOR HOMOLOG B-LIKE"/>
    <property type="match status" value="1"/>
</dbReference>
<protein>
    <recommendedName>
        <fullName evidence="1">FAD/NAD(P)-binding domain-containing protein</fullName>
    </recommendedName>
</protein>
<evidence type="ECO:0000313" key="3">
    <source>
        <dbReference type="Proteomes" id="UP000826656"/>
    </source>
</evidence>
<accession>A0ABQ7WBP8</accession>
<gene>
    <name evidence="2" type="ORF">KY290_008668</name>
</gene>
<proteinExistence type="predicted"/>
<feature type="domain" description="FAD/NAD(P)-binding" evidence="1">
    <location>
        <begin position="6"/>
        <end position="99"/>
    </location>
</feature>
<dbReference type="InterPro" id="IPR023753">
    <property type="entry name" value="FAD/NAD-binding_dom"/>
</dbReference>
<dbReference type="Gene3D" id="3.50.50.100">
    <property type="match status" value="1"/>
</dbReference>
<dbReference type="Proteomes" id="UP000826656">
    <property type="component" value="Unassembled WGS sequence"/>
</dbReference>
<keyword evidence="3" id="KW-1185">Reference proteome</keyword>
<name>A0ABQ7WBP8_SOLTU</name>
<sequence length="105" mass="12260">MVKKQEYNVEVKLMQSVDMSNNTNNSGRNRTYFTSSGDTIREDCHFLCTGKPPDSEWLRETYLKDRIDNSGRLKVDENLRIKGHRNIFVVGDITDIKIMKMRKTS</sequence>
<evidence type="ECO:0000313" key="2">
    <source>
        <dbReference type="EMBL" id="KAH0777257.1"/>
    </source>
</evidence>
<dbReference type="EMBL" id="JAIVGD010000003">
    <property type="protein sequence ID" value="KAH0777257.1"/>
    <property type="molecule type" value="Genomic_DNA"/>
</dbReference>
<dbReference type="InterPro" id="IPR036188">
    <property type="entry name" value="FAD/NAD-bd_sf"/>
</dbReference>
<dbReference type="SUPFAM" id="SSF51905">
    <property type="entry name" value="FAD/NAD(P)-binding domain"/>
    <property type="match status" value="1"/>
</dbReference>
<dbReference type="Pfam" id="PF07992">
    <property type="entry name" value="Pyr_redox_2"/>
    <property type="match status" value="1"/>
</dbReference>